<evidence type="ECO:0000313" key="2">
    <source>
        <dbReference type="EMBL" id="MCL6270559.1"/>
    </source>
</evidence>
<evidence type="ECO:0000256" key="1">
    <source>
        <dbReference type="SAM" id="MobiDB-lite"/>
    </source>
</evidence>
<organism evidence="2 3">
    <name type="scientific">Parendozoicomonas callyspongiae</name>
    <dbReference type="NCBI Taxonomy" id="2942213"/>
    <lineage>
        <taxon>Bacteria</taxon>
        <taxon>Pseudomonadati</taxon>
        <taxon>Pseudomonadota</taxon>
        <taxon>Gammaproteobacteria</taxon>
        <taxon>Oceanospirillales</taxon>
        <taxon>Endozoicomonadaceae</taxon>
        <taxon>Parendozoicomonas</taxon>
    </lineage>
</organism>
<dbReference type="Proteomes" id="UP001203338">
    <property type="component" value="Unassembled WGS sequence"/>
</dbReference>
<sequence>MPSPGVSNIGTATEKALTKQDHQQLDELVERPDDKDADNFNALLEQGFKNESETNLKGGEVQLKEAPNNLGDKILNAFQGMKDNIDTSNKKVDKMLNTDEIMSMQDMFKTQKAMTNLMMTQDLIGKVVGKGTQTVETMMKQQ</sequence>
<reference evidence="2 3" key="1">
    <citation type="submission" date="2022-05" db="EMBL/GenBank/DDBJ databases">
        <authorList>
            <person name="Park J.-S."/>
        </authorList>
    </citation>
    <scope>NUCLEOTIDE SEQUENCE [LARGE SCALE GENOMIC DNA]</scope>
    <source>
        <strain evidence="2 3">2012CJ34-2</strain>
    </source>
</reference>
<dbReference type="Pfam" id="PF17001">
    <property type="entry name" value="T3SS_basalb_I"/>
    <property type="match status" value="1"/>
</dbReference>
<keyword evidence="3" id="KW-1185">Reference proteome</keyword>
<evidence type="ECO:0000313" key="3">
    <source>
        <dbReference type="Proteomes" id="UP001203338"/>
    </source>
</evidence>
<dbReference type="RefSeq" id="WP_249699799.1">
    <property type="nucleotide sequence ID" value="NZ_JAMFLX010000014.1"/>
</dbReference>
<feature type="region of interest" description="Disordered" evidence="1">
    <location>
        <begin position="1"/>
        <end position="21"/>
    </location>
</feature>
<dbReference type="EMBL" id="JAMFLX010000014">
    <property type="protein sequence ID" value="MCL6270559.1"/>
    <property type="molecule type" value="Genomic_DNA"/>
</dbReference>
<comment type="caution">
    <text evidence="2">The sequence shown here is derived from an EMBL/GenBank/DDBJ whole genome shotgun (WGS) entry which is preliminary data.</text>
</comment>
<feature type="compositionally biased region" description="Polar residues" evidence="1">
    <location>
        <begin position="1"/>
        <end position="11"/>
    </location>
</feature>
<dbReference type="InterPro" id="IPR012670">
    <property type="entry name" value="T3SS_YscI/HrpB"/>
</dbReference>
<proteinExistence type="predicted"/>
<name>A0ABT0PGP7_9GAMM</name>
<protein>
    <submittedName>
        <fullName evidence="2">EscI/YscI/HrpB family type III secretion system inner rod protein</fullName>
    </submittedName>
</protein>
<gene>
    <name evidence="2" type="ORF">M3P05_11555</name>
</gene>
<accession>A0ABT0PGP7</accession>